<sequence length="284" mass="31685">MSRVHGVVSEAASGETMELANLSLPRRLWARRDVFWELARRDVEGRYSGSFLGLLWSFINPLLMLAVYTLAFRVFLGMRWPGMKSGVDFSLMIFCGMIIHSLLAECLMRAPSVIVSQSNLVKRVVFPLSILPCVMVASSLFNAALSLLVLLLFVLLSQHAIPVVVLYLPLVYAPYVLLLCGVSWLMASLGVFIRDIAQVAGVLSAMLMFLSPVFYPASTLHEPYRDWLAFNPLTLMIEQTRQIVLFGQPPDWAALGTYTLVAIAVALFGFAWFQRTRDGFADVL</sequence>
<evidence type="ECO:0000256" key="8">
    <source>
        <dbReference type="ARBA" id="ARBA00022989"/>
    </source>
</evidence>
<organism evidence="13">
    <name type="scientific">Rhodanobacter sp. IGA1.0</name>
    <dbReference type="NCBI Taxonomy" id="3158582"/>
    <lineage>
        <taxon>Bacteria</taxon>
        <taxon>Pseudomonadati</taxon>
        <taxon>Pseudomonadota</taxon>
        <taxon>Gammaproteobacteria</taxon>
        <taxon>Lysobacterales</taxon>
        <taxon>Rhodanobacteraceae</taxon>
        <taxon>Rhodanobacter</taxon>
    </lineage>
</organism>
<dbReference type="GO" id="GO:0015774">
    <property type="term" value="P:polysaccharide transport"/>
    <property type="evidence" value="ECO:0007669"/>
    <property type="project" value="UniProtKB-KW"/>
</dbReference>
<feature type="transmembrane region" description="Helical" evidence="11">
    <location>
        <begin position="87"/>
        <end position="104"/>
    </location>
</feature>
<dbReference type="PRINTS" id="PR00164">
    <property type="entry name" value="ABC2TRNSPORT"/>
</dbReference>
<dbReference type="GO" id="GO:0015920">
    <property type="term" value="P:lipopolysaccharide transport"/>
    <property type="evidence" value="ECO:0007669"/>
    <property type="project" value="TreeGrafter"/>
</dbReference>
<keyword evidence="8 11" id="KW-1133">Transmembrane helix</keyword>
<dbReference type="InterPro" id="IPR047817">
    <property type="entry name" value="ABC2_TM_bact-type"/>
</dbReference>
<reference evidence="13" key="1">
    <citation type="submission" date="2024-06" db="EMBL/GenBank/DDBJ databases">
        <authorList>
            <person name="Sun Y."/>
        </authorList>
    </citation>
    <scope>NUCLEOTIDE SEQUENCE</scope>
    <source>
        <strain evidence="13">IGA1.0</strain>
    </source>
</reference>
<keyword evidence="6 11" id="KW-0812">Transmembrane</keyword>
<evidence type="ECO:0000256" key="4">
    <source>
        <dbReference type="ARBA" id="ARBA00022475"/>
    </source>
</evidence>
<evidence type="ECO:0000256" key="11">
    <source>
        <dbReference type="RuleBase" id="RU361157"/>
    </source>
</evidence>
<name>A0AAU7QLR1_9GAMM</name>
<dbReference type="PANTHER" id="PTHR30413:SF10">
    <property type="entry name" value="CAPSULE POLYSACCHARIDE EXPORT INNER-MEMBRANE PROTEIN CTRC"/>
    <property type="match status" value="1"/>
</dbReference>
<feature type="transmembrane region" description="Helical" evidence="11">
    <location>
        <begin position="124"/>
        <end position="141"/>
    </location>
</feature>
<evidence type="ECO:0000259" key="12">
    <source>
        <dbReference type="PROSITE" id="PS51012"/>
    </source>
</evidence>
<proteinExistence type="inferred from homology"/>
<evidence type="ECO:0000256" key="9">
    <source>
        <dbReference type="ARBA" id="ARBA00023047"/>
    </source>
</evidence>
<evidence type="ECO:0000256" key="10">
    <source>
        <dbReference type="ARBA" id="ARBA00023136"/>
    </source>
</evidence>
<evidence type="ECO:0000256" key="2">
    <source>
        <dbReference type="ARBA" id="ARBA00007783"/>
    </source>
</evidence>
<feature type="transmembrane region" description="Helical" evidence="11">
    <location>
        <begin position="174"/>
        <end position="192"/>
    </location>
</feature>
<feature type="transmembrane region" description="Helical" evidence="11">
    <location>
        <begin position="252"/>
        <end position="273"/>
    </location>
</feature>
<gene>
    <name evidence="13" type="ORF">ABNK63_14135</name>
</gene>
<feature type="transmembrane region" description="Helical" evidence="11">
    <location>
        <begin position="54"/>
        <end position="75"/>
    </location>
</feature>
<dbReference type="InterPro" id="IPR000412">
    <property type="entry name" value="ABC_2_transport"/>
</dbReference>
<dbReference type="PANTHER" id="PTHR30413">
    <property type="entry name" value="INNER MEMBRANE TRANSPORT PERMEASE"/>
    <property type="match status" value="1"/>
</dbReference>
<feature type="domain" description="ABC transmembrane type-2" evidence="12">
    <location>
        <begin position="52"/>
        <end position="276"/>
    </location>
</feature>
<keyword evidence="4 11" id="KW-1003">Cell membrane</keyword>
<dbReference type="InterPro" id="IPR013525">
    <property type="entry name" value="ABC2_TM"/>
</dbReference>
<evidence type="ECO:0000256" key="6">
    <source>
        <dbReference type="ARBA" id="ARBA00022692"/>
    </source>
</evidence>
<protein>
    <recommendedName>
        <fullName evidence="11">Transport permease protein</fullName>
    </recommendedName>
</protein>
<dbReference type="RefSeq" id="WP_202946800.1">
    <property type="nucleotide sequence ID" value="NZ_CP157948.1"/>
</dbReference>
<evidence type="ECO:0000256" key="5">
    <source>
        <dbReference type="ARBA" id="ARBA00022597"/>
    </source>
</evidence>
<evidence type="ECO:0000313" key="13">
    <source>
        <dbReference type="EMBL" id="XBS89523.1"/>
    </source>
</evidence>
<keyword evidence="3 11" id="KW-0813">Transport</keyword>
<dbReference type="PROSITE" id="PS51012">
    <property type="entry name" value="ABC_TM2"/>
    <property type="match status" value="1"/>
</dbReference>
<keyword evidence="5" id="KW-0762">Sugar transport</keyword>
<comment type="similarity">
    <text evidence="2 11">Belongs to the ABC-2 integral membrane protein family.</text>
</comment>
<keyword evidence="7" id="KW-0972">Capsule biogenesis/degradation</keyword>
<dbReference type="GO" id="GO:0043190">
    <property type="term" value="C:ATP-binding cassette (ABC) transporter complex"/>
    <property type="evidence" value="ECO:0007669"/>
    <property type="project" value="InterPro"/>
</dbReference>
<dbReference type="AlphaFoldDB" id="A0AAU7QLR1"/>
<dbReference type="GO" id="GO:0140359">
    <property type="term" value="F:ABC-type transporter activity"/>
    <property type="evidence" value="ECO:0007669"/>
    <property type="project" value="InterPro"/>
</dbReference>
<evidence type="ECO:0000256" key="1">
    <source>
        <dbReference type="ARBA" id="ARBA00004651"/>
    </source>
</evidence>
<evidence type="ECO:0000256" key="7">
    <source>
        <dbReference type="ARBA" id="ARBA00022903"/>
    </source>
</evidence>
<feature type="transmembrane region" description="Helical" evidence="11">
    <location>
        <begin position="199"/>
        <end position="217"/>
    </location>
</feature>
<dbReference type="Pfam" id="PF01061">
    <property type="entry name" value="ABC2_membrane"/>
    <property type="match status" value="1"/>
</dbReference>
<comment type="subcellular location">
    <subcellularLocation>
        <location evidence="11">Cell inner membrane</location>
        <topology evidence="11">Multi-pass membrane protein</topology>
    </subcellularLocation>
    <subcellularLocation>
        <location evidence="1">Cell membrane</location>
        <topology evidence="1">Multi-pass membrane protein</topology>
    </subcellularLocation>
</comment>
<dbReference type="EMBL" id="CP157948">
    <property type="protein sequence ID" value="XBS89523.1"/>
    <property type="molecule type" value="Genomic_DNA"/>
</dbReference>
<keyword evidence="9" id="KW-0625">Polysaccharide transport</keyword>
<evidence type="ECO:0000256" key="3">
    <source>
        <dbReference type="ARBA" id="ARBA00022448"/>
    </source>
</evidence>
<dbReference type="PIRSF" id="PIRSF006648">
    <property type="entry name" value="DrrB"/>
    <property type="match status" value="1"/>
</dbReference>
<accession>A0AAU7QLR1</accession>
<keyword evidence="10 11" id="KW-0472">Membrane</keyword>